<dbReference type="GeneID" id="8049993"/>
<gene>
    <name evidence="2" type="ordered locus">Cd36_35290</name>
    <name evidence="3" type="ORF">CD36_35290</name>
</gene>
<dbReference type="RefSeq" id="XP_002422496.1">
    <property type="nucleotide sequence ID" value="XM_002422451.1"/>
</dbReference>
<dbReference type="HOGENOM" id="CLU_823856_0_0_1"/>
<organism evidence="3 4">
    <name type="scientific">Candida dubliniensis (strain CD36 / ATCC MYA-646 / CBS 7987 / NCPF 3949 / NRRL Y-17841)</name>
    <name type="common">Yeast</name>
    <dbReference type="NCBI Taxonomy" id="573826"/>
    <lineage>
        <taxon>Eukaryota</taxon>
        <taxon>Fungi</taxon>
        <taxon>Dikarya</taxon>
        <taxon>Ascomycota</taxon>
        <taxon>Saccharomycotina</taxon>
        <taxon>Pichiomycetes</taxon>
        <taxon>Debaryomycetaceae</taxon>
        <taxon>Candida/Lodderomyces clade</taxon>
        <taxon>Candida</taxon>
    </lineage>
</organism>
<dbReference type="OrthoDB" id="10409449at2759"/>
<dbReference type="CGD" id="CAL0000168405">
    <property type="gene designation" value="Cd36_35290"/>
</dbReference>
<dbReference type="EMBL" id="FM992695">
    <property type="protein sequence ID" value="CAX40504.1"/>
    <property type="molecule type" value="Genomic_DNA"/>
</dbReference>
<reference evidence="3 4" key="1">
    <citation type="journal article" date="2009" name="Genome Res.">
        <title>Comparative genomics of the fungal pathogens Candida dubliniensis and Candida albicans.</title>
        <authorList>
            <person name="Jackson A.P."/>
            <person name="Gamble J.A."/>
            <person name="Yeomans T."/>
            <person name="Moran G.P."/>
            <person name="Saunders D."/>
            <person name="Harris D."/>
            <person name="Aslett M."/>
            <person name="Barrell J.F."/>
            <person name="Butler G."/>
            <person name="Citiulo F."/>
            <person name="Coleman D.C."/>
            <person name="de Groot P.W.J."/>
            <person name="Goodwin T.J."/>
            <person name="Quail M.A."/>
            <person name="McQuillan J."/>
            <person name="Munro C.A."/>
            <person name="Pain A."/>
            <person name="Poulter R.T."/>
            <person name="Rajandream M.A."/>
            <person name="Renauld H."/>
            <person name="Spiering M.J."/>
            <person name="Tivey A."/>
            <person name="Gow N.A.R."/>
            <person name="Barrell B."/>
            <person name="Sullivan D.J."/>
            <person name="Berriman M."/>
        </authorList>
    </citation>
    <scope>NUCLEOTIDE SEQUENCE [LARGE SCALE GENOMIC DNA]</scope>
    <source>
        <strain evidence="4">CD36 / ATCC MYA-646 / CBS 7987 / NCPF 3949 / NRRL Y-17841</strain>
    </source>
</reference>
<dbReference type="KEGG" id="cdu:CD36_35290"/>
<evidence type="ECO:0000313" key="2">
    <source>
        <dbReference type="CGD" id="CAL0000168405"/>
    </source>
</evidence>
<protein>
    <submittedName>
        <fullName evidence="3">Uncharacterized protein</fullName>
    </submittedName>
</protein>
<dbReference type="VEuPathDB" id="FungiDB:CD36_35290"/>
<dbReference type="AlphaFoldDB" id="B9WN37"/>
<proteinExistence type="predicted"/>
<feature type="compositionally biased region" description="Basic residues" evidence="1">
    <location>
        <begin position="53"/>
        <end position="65"/>
    </location>
</feature>
<keyword evidence="4" id="KW-1185">Reference proteome</keyword>
<evidence type="ECO:0000256" key="1">
    <source>
        <dbReference type="SAM" id="MobiDB-lite"/>
    </source>
</evidence>
<dbReference type="Proteomes" id="UP000002605">
    <property type="component" value="Chromosome R"/>
</dbReference>
<evidence type="ECO:0000313" key="4">
    <source>
        <dbReference type="Proteomes" id="UP000002605"/>
    </source>
</evidence>
<sequence length="337" mass="38526">MLIPQPKTNTSKKKHNQKTVNKVKRISSNQLRNIFCDETTEIKSFVETSTPQPKRKTPRRTKQIHRCIDTTTPKNRESPNTLASKPNSVSIQEEPITRAIFHSENQDINTSTALSIKQLLNPMHLQQPYQNQYLVPNPCVQENHCNDLIPITSSYKSPYHSLTRSYTCKTFSAAENHQSLPVILDLENNNELTNKPSVSIPSIDELRRDIYLKKCSLDYILNSQQPSIDLSTDMQLSASTPNYSLLPCSSGQELFSFSDNLSENISTSTNTDKEEEDYALNNISSYISDENGRMRPFDRGSTTTKNDFLNQIKRRSPAYSNDPLDLLCYDKYMIIFK</sequence>
<name>B9WN37_CANDC</name>
<evidence type="ECO:0000313" key="3">
    <source>
        <dbReference type="EMBL" id="CAX40504.1"/>
    </source>
</evidence>
<accession>B9WN37</accession>
<feature type="compositionally biased region" description="Polar residues" evidence="1">
    <location>
        <begin position="69"/>
        <end position="89"/>
    </location>
</feature>
<feature type="region of interest" description="Disordered" evidence="1">
    <location>
        <begin position="46"/>
        <end position="89"/>
    </location>
</feature>